<evidence type="ECO:0008006" key="10">
    <source>
        <dbReference type="Google" id="ProtNLM"/>
    </source>
</evidence>
<feature type="transmembrane region" description="Helical" evidence="7">
    <location>
        <begin position="144"/>
        <end position="162"/>
    </location>
</feature>
<keyword evidence="3" id="KW-0808">Transferase</keyword>
<proteinExistence type="inferred from homology"/>
<evidence type="ECO:0000256" key="5">
    <source>
        <dbReference type="ARBA" id="ARBA00022989"/>
    </source>
</evidence>
<evidence type="ECO:0000256" key="4">
    <source>
        <dbReference type="ARBA" id="ARBA00022692"/>
    </source>
</evidence>
<name>A0A1F7U027_9BACT</name>
<accession>A0A1F7U027</accession>
<keyword evidence="5 7" id="KW-1133">Transmembrane helix</keyword>
<feature type="transmembrane region" description="Helical" evidence="7">
    <location>
        <begin position="202"/>
        <end position="222"/>
    </location>
</feature>
<evidence type="ECO:0000256" key="6">
    <source>
        <dbReference type="ARBA" id="ARBA00023136"/>
    </source>
</evidence>
<feature type="transmembrane region" description="Helical" evidence="7">
    <location>
        <begin position="26"/>
        <end position="50"/>
    </location>
</feature>
<organism evidence="8 9">
    <name type="scientific">Candidatus Uhrbacteria bacterium RIFCSPHIGHO2_02_FULL_53_13</name>
    <dbReference type="NCBI Taxonomy" id="1802389"/>
    <lineage>
        <taxon>Bacteria</taxon>
        <taxon>Candidatus Uhriibacteriota</taxon>
    </lineage>
</organism>
<dbReference type="PANTHER" id="PTHR30589">
    <property type="entry name" value="PROLIPOPROTEIN DIACYLGLYCERYL TRANSFERASE"/>
    <property type="match status" value="1"/>
</dbReference>
<dbReference type="GO" id="GO:0008961">
    <property type="term" value="F:phosphatidylglycerol-prolipoprotein diacylglyceryl transferase activity"/>
    <property type="evidence" value="ECO:0007669"/>
    <property type="project" value="InterPro"/>
</dbReference>
<keyword evidence="6 7" id="KW-0472">Membrane</keyword>
<dbReference type="GO" id="GO:0042158">
    <property type="term" value="P:lipoprotein biosynthetic process"/>
    <property type="evidence" value="ECO:0007669"/>
    <property type="project" value="InterPro"/>
</dbReference>
<evidence type="ECO:0000313" key="8">
    <source>
        <dbReference type="EMBL" id="OGL71643.1"/>
    </source>
</evidence>
<feature type="transmembrane region" description="Helical" evidence="7">
    <location>
        <begin position="62"/>
        <end position="87"/>
    </location>
</feature>
<protein>
    <recommendedName>
        <fullName evidence="10">Prolipoprotein diacylglyceryl transferase</fullName>
    </recommendedName>
</protein>
<evidence type="ECO:0000313" key="9">
    <source>
        <dbReference type="Proteomes" id="UP000177097"/>
    </source>
</evidence>
<evidence type="ECO:0000256" key="1">
    <source>
        <dbReference type="ARBA" id="ARBA00007150"/>
    </source>
</evidence>
<sequence length="237" mass="26361">MVALGILVAFHVIVKRSKRLGLDHKLIADAATWILIGALVGARLVTVLFYDFQTYVAQPLEVFAIWHGGFSSVGGFIGATIVGMWFFRHKRVDVWKYADAIIFGVPIGLAIGRIGCFLIHDHPGTASDFILAVRYPDGETRLDHGLLLSINNFLMALVFALLARKKRPVGTYLAVFGLWYGVVRFILDFYRIGDATYFGLTPAQYVSVLMAVAGAWGIWRLLRNRRAKRGLSTNMDA</sequence>
<evidence type="ECO:0000256" key="2">
    <source>
        <dbReference type="ARBA" id="ARBA00022475"/>
    </source>
</evidence>
<keyword evidence="2" id="KW-1003">Cell membrane</keyword>
<dbReference type="Proteomes" id="UP000177097">
    <property type="component" value="Unassembled WGS sequence"/>
</dbReference>
<keyword evidence="4 7" id="KW-0812">Transmembrane</keyword>
<comment type="similarity">
    <text evidence="1">Belongs to the Lgt family.</text>
</comment>
<dbReference type="EMBL" id="MGDX01000009">
    <property type="protein sequence ID" value="OGL71643.1"/>
    <property type="molecule type" value="Genomic_DNA"/>
</dbReference>
<evidence type="ECO:0000256" key="7">
    <source>
        <dbReference type="SAM" id="Phobius"/>
    </source>
</evidence>
<dbReference type="PANTHER" id="PTHR30589:SF0">
    <property type="entry name" value="PHOSPHATIDYLGLYCEROL--PROLIPOPROTEIN DIACYLGLYCERYL TRANSFERASE"/>
    <property type="match status" value="1"/>
</dbReference>
<gene>
    <name evidence="8" type="ORF">A3C17_02455</name>
</gene>
<reference evidence="8 9" key="1">
    <citation type="journal article" date="2016" name="Nat. Commun.">
        <title>Thousands of microbial genomes shed light on interconnected biogeochemical processes in an aquifer system.</title>
        <authorList>
            <person name="Anantharaman K."/>
            <person name="Brown C.T."/>
            <person name="Hug L.A."/>
            <person name="Sharon I."/>
            <person name="Castelle C.J."/>
            <person name="Probst A.J."/>
            <person name="Thomas B.C."/>
            <person name="Singh A."/>
            <person name="Wilkins M.J."/>
            <person name="Karaoz U."/>
            <person name="Brodie E.L."/>
            <person name="Williams K.H."/>
            <person name="Hubbard S.S."/>
            <person name="Banfield J.F."/>
        </authorList>
    </citation>
    <scope>NUCLEOTIDE SEQUENCE [LARGE SCALE GENOMIC DNA]</scope>
</reference>
<comment type="caution">
    <text evidence="8">The sequence shown here is derived from an EMBL/GenBank/DDBJ whole genome shotgun (WGS) entry which is preliminary data.</text>
</comment>
<dbReference type="AlphaFoldDB" id="A0A1F7U027"/>
<dbReference type="GO" id="GO:0005886">
    <property type="term" value="C:plasma membrane"/>
    <property type="evidence" value="ECO:0007669"/>
    <property type="project" value="InterPro"/>
</dbReference>
<feature type="transmembrane region" description="Helical" evidence="7">
    <location>
        <begin position="169"/>
        <end position="190"/>
    </location>
</feature>
<dbReference type="InterPro" id="IPR001640">
    <property type="entry name" value="Lgt"/>
</dbReference>
<dbReference type="Pfam" id="PF01790">
    <property type="entry name" value="LGT"/>
    <property type="match status" value="1"/>
</dbReference>
<feature type="transmembrane region" description="Helical" evidence="7">
    <location>
        <begin position="99"/>
        <end position="120"/>
    </location>
</feature>
<evidence type="ECO:0000256" key="3">
    <source>
        <dbReference type="ARBA" id="ARBA00022679"/>
    </source>
</evidence>
<dbReference type="STRING" id="1802389.A3C17_02455"/>